<keyword evidence="2" id="KW-1185">Reference proteome</keyword>
<protein>
    <submittedName>
        <fullName evidence="1">Uncharacterized protein</fullName>
    </submittedName>
</protein>
<evidence type="ECO:0000313" key="2">
    <source>
        <dbReference type="Proteomes" id="UP000299102"/>
    </source>
</evidence>
<gene>
    <name evidence="1" type="ORF">EVAR_88428_1</name>
</gene>
<dbReference type="AlphaFoldDB" id="A0A4C1Y4R6"/>
<dbReference type="Proteomes" id="UP000299102">
    <property type="component" value="Unassembled WGS sequence"/>
</dbReference>
<organism evidence="1 2">
    <name type="scientific">Eumeta variegata</name>
    <name type="common">Bagworm moth</name>
    <name type="synonym">Eumeta japonica</name>
    <dbReference type="NCBI Taxonomy" id="151549"/>
    <lineage>
        <taxon>Eukaryota</taxon>
        <taxon>Metazoa</taxon>
        <taxon>Ecdysozoa</taxon>
        <taxon>Arthropoda</taxon>
        <taxon>Hexapoda</taxon>
        <taxon>Insecta</taxon>
        <taxon>Pterygota</taxon>
        <taxon>Neoptera</taxon>
        <taxon>Endopterygota</taxon>
        <taxon>Lepidoptera</taxon>
        <taxon>Glossata</taxon>
        <taxon>Ditrysia</taxon>
        <taxon>Tineoidea</taxon>
        <taxon>Psychidae</taxon>
        <taxon>Oiketicinae</taxon>
        <taxon>Eumeta</taxon>
    </lineage>
</organism>
<accession>A0A4C1Y4R6</accession>
<proteinExistence type="predicted"/>
<reference evidence="1 2" key="1">
    <citation type="journal article" date="2019" name="Commun. Biol.">
        <title>The bagworm genome reveals a unique fibroin gene that provides high tensile strength.</title>
        <authorList>
            <person name="Kono N."/>
            <person name="Nakamura H."/>
            <person name="Ohtoshi R."/>
            <person name="Tomita M."/>
            <person name="Numata K."/>
            <person name="Arakawa K."/>
        </authorList>
    </citation>
    <scope>NUCLEOTIDE SEQUENCE [LARGE SCALE GENOMIC DNA]</scope>
</reference>
<comment type="caution">
    <text evidence="1">The sequence shown here is derived from an EMBL/GenBank/DDBJ whole genome shotgun (WGS) entry which is preliminary data.</text>
</comment>
<sequence length="102" mass="11621">MPWRDRKIRQLHLFQAPHKYVAQAQRQRRLNGTEVENESGDGIRIKSVNWIGIGSEIAIEINNRYERRRSSVYVHADGAAGNHPQGRADNVNRVGYTLKNGG</sequence>
<evidence type="ECO:0000313" key="1">
    <source>
        <dbReference type="EMBL" id="GBP69527.1"/>
    </source>
</evidence>
<dbReference type="EMBL" id="BGZK01001043">
    <property type="protein sequence ID" value="GBP69527.1"/>
    <property type="molecule type" value="Genomic_DNA"/>
</dbReference>
<name>A0A4C1Y4R6_EUMVA</name>